<dbReference type="EMBL" id="CP011542">
    <property type="protein sequence ID" value="AKK05678.1"/>
    <property type="molecule type" value="Genomic_DNA"/>
</dbReference>
<dbReference type="SUPFAM" id="SSF54593">
    <property type="entry name" value="Glyoxalase/Bleomycin resistance protein/Dihydroxybiphenyl dioxygenase"/>
    <property type="match status" value="1"/>
</dbReference>
<reference evidence="1 2" key="1">
    <citation type="journal article" date="2015" name="Genome Announc.">
        <title>Complete Genome Sequence of the Type Strain Corynebacterium mustelae DSM 45274, Isolated from Various Tissues of a Male Ferret with Lethal Sepsis.</title>
        <authorList>
            <person name="Ruckert C."/>
            <person name="Eimer J."/>
            <person name="Winkler A."/>
            <person name="Tauch A."/>
        </authorList>
    </citation>
    <scope>NUCLEOTIDE SEQUENCE [LARGE SCALE GENOMIC DNA]</scope>
    <source>
        <strain evidence="1 2">DSM 45274</strain>
    </source>
</reference>
<dbReference type="OrthoDB" id="7187210at2"/>
<protein>
    <submittedName>
        <fullName evidence="1">Glyoxalase-like domain</fullName>
    </submittedName>
</protein>
<keyword evidence="2" id="KW-1185">Reference proteome</keyword>
<dbReference type="KEGG" id="cmv:CMUST_06720"/>
<dbReference type="AlphaFoldDB" id="A0A0G3H1J7"/>
<proteinExistence type="predicted"/>
<dbReference type="InterPro" id="IPR051332">
    <property type="entry name" value="Fosfomycin_Res_Enzymes"/>
</dbReference>
<dbReference type="PANTHER" id="PTHR36113">
    <property type="entry name" value="LYASE, PUTATIVE-RELATED-RELATED"/>
    <property type="match status" value="1"/>
</dbReference>
<name>A0A0G3H1J7_9CORY</name>
<organism evidence="1 2">
    <name type="scientific">Corynebacterium mustelae</name>
    <dbReference type="NCBI Taxonomy" id="571915"/>
    <lineage>
        <taxon>Bacteria</taxon>
        <taxon>Bacillati</taxon>
        <taxon>Actinomycetota</taxon>
        <taxon>Actinomycetes</taxon>
        <taxon>Mycobacteriales</taxon>
        <taxon>Corynebacteriaceae</taxon>
        <taxon>Corynebacterium</taxon>
    </lineage>
</organism>
<accession>A0A0G3H1J7</accession>
<dbReference type="STRING" id="571915.CMUST_06720"/>
<dbReference type="Proteomes" id="UP000035199">
    <property type="component" value="Chromosome"/>
</dbReference>
<dbReference type="Gene3D" id="3.10.180.10">
    <property type="entry name" value="2,3-Dihydroxybiphenyl 1,2-Dioxygenase, domain 1"/>
    <property type="match status" value="1"/>
</dbReference>
<dbReference type="PANTHER" id="PTHR36113:SF3">
    <property type="entry name" value="SLL5075 PROTEIN"/>
    <property type="match status" value="1"/>
</dbReference>
<dbReference type="PATRIC" id="fig|571915.4.peg.1428"/>
<evidence type="ECO:0000313" key="1">
    <source>
        <dbReference type="EMBL" id="AKK05678.1"/>
    </source>
</evidence>
<gene>
    <name evidence="1" type="ORF">CMUST_06720</name>
</gene>
<sequence>MKISPKKPMSFDIDSRFSTEDLVEKSYGFYYPTPGISGLLVKMARIVESRGDCDQALTLAQAACERVEIENLDASHIVDSFEYFWGLNKKYGEEEFRFLDQVETLDYGVYIHALVQLPYSDDSRIRYQLACINQAVAHRDCNPATTRLLLCAKFWAHHIRGESTLAGEAFTAWEKRATESTKPESTVALAYEILMLNELGRFTQARNHSTGEDDVRIHIALIEAYAHTGMLDDAASWALMCLGGVVGGNLVGHYTAIARILPLLADEVRCYVQFAAYLLHQSGMVPQAQCEQLRSIFAAVSEFDVLPELSQAHQISEEAQLFVMALKIFSEPDPSVRLRRSLVRRLDDHRANHSYGGVGEFLWAHIMASLVRDTKGAQRRFWFSRVCDFSHHIPWLAVDLAQWCVDHAEPGDEVEALYSAAKTIVANKDLALVPEFYEACRRWAGQTKHLENDRVSTARGYFELGRLATIHKDWETARNELLTSITLHISGDWIRDLEDALCENPLIEDAEYDELDHVMLEAETSLDPADFERVYLLACDCQHEVYQMACLYHIVENRVMGTHLFQLIEPVRAWIDLCIHNDRRRPQDILFGHLIKNYQYYIWALCEHPATTVEDFRQAVEHFEAMLIAKSFLGIQLGDSSPDISWRLALSRTLIAYRFCDLNTAHEQRKIWCVPADKQWIGLREIETIYCIDEHVRTGNFEQGLAWVRESWGETELDTWLKAALLDLSVMAHEPDQAAQWFSELGDFSLAQHVASQCGKYQLYMAVAGEYGVLRYLARLVEQGESQLQPVLRDRVFSVLSVWNHVDLPRNMGCLSSALAVAVRVGFHHDELIPLTLSVVGNEWVDAQELFNPTASDAAKWFEEVAHAIGRLFESGHTPHGDSGAIYVSDLEAVREFFVEYFDAKTVGLYRNSATEVCTDYVVFEDTCNSIAYHCGLCIEIIQTPEGQRATNGVTIPLENSNNVDKIAQKLRRDGYEILIEPHETSDGKYESTVLGVEEIPITLSAGLR</sequence>
<dbReference type="RefSeq" id="WP_144414144.1">
    <property type="nucleotide sequence ID" value="NZ_CP011542.1"/>
</dbReference>
<reference evidence="2" key="2">
    <citation type="submission" date="2015-05" db="EMBL/GenBank/DDBJ databases">
        <title>Complete genome sequence of Corynebacterium mustelae DSM 45274, isolated from various tissues of a male ferret with lethal sepsis.</title>
        <authorList>
            <person name="Ruckert C."/>
            <person name="Albersmeier A."/>
            <person name="Winkler A."/>
            <person name="Tauch A."/>
        </authorList>
    </citation>
    <scope>NUCLEOTIDE SEQUENCE [LARGE SCALE GENOMIC DNA]</scope>
    <source>
        <strain evidence="2">DSM 45274</strain>
    </source>
</reference>
<evidence type="ECO:0000313" key="2">
    <source>
        <dbReference type="Proteomes" id="UP000035199"/>
    </source>
</evidence>
<dbReference type="InterPro" id="IPR029068">
    <property type="entry name" value="Glyas_Bleomycin-R_OHBP_Dase"/>
</dbReference>